<dbReference type="EMBL" id="GGEC01055569">
    <property type="protein sequence ID" value="MBX36053.1"/>
    <property type="molecule type" value="Transcribed_RNA"/>
</dbReference>
<dbReference type="AlphaFoldDB" id="A0A2P2N0Q4"/>
<organism evidence="1">
    <name type="scientific">Rhizophora mucronata</name>
    <name type="common">Asiatic mangrove</name>
    <dbReference type="NCBI Taxonomy" id="61149"/>
    <lineage>
        <taxon>Eukaryota</taxon>
        <taxon>Viridiplantae</taxon>
        <taxon>Streptophyta</taxon>
        <taxon>Embryophyta</taxon>
        <taxon>Tracheophyta</taxon>
        <taxon>Spermatophyta</taxon>
        <taxon>Magnoliopsida</taxon>
        <taxon>eudicotyledons</taxon>
        <taxon>Gunneridae</taxon>
        <taxon>Pentapetalae</taxon>
        <taxon>rosids</taxon>
        <taxon>fabids</taxon>
        <taxon>Malpighiales</taxon>
        <taxon>Rhizophoraceae</taxon>
        <taxon>Rhizophora</taxon>
    </lineage>
</organism>
<sequence length="22" mass="2567">MNHFPEMKFILVLGEMCLIIST</sequence>
<proteinExistence type="predicted"/>
<protein>
    <submittedName>
        <fullName evidence="1">Uncharacterized protein</fullName>
    </submittedName>
</protein>
<reference evidence="1" key="1">
    <citation type="submission" date="2018-02" db="EMBL/GenBank/DDBJ databases">
        <title>Rhizophora mucronata_Transcriptome.</title>
        <authorList>
            <person name="Meera S.P."/>
            <person name="Sreeshan A."/>
            <person name="Augustine A."/>
        </authorList>
    </citation>
    <scope>NUCLEOTIDE SEQUENCE</scope>
    <source>
        <tissue evidence="1">Leaf</tissue>
    </source>
</reference>
<accession>A0A2P2N0Q4</accession>
<name>A0A2P2N0Q4_RHIMU</name>
<evidence type="ECO:0000313" key="1">
    <source>
        <dbReference type="EMBL" id="MBX36053.1"/>
    </source>
</evidence>